<dbReference type="GO" id="GO:0003682">
    <property type="term" value="F:chromatin binding"/>
    <property type="evidence" value="ECO:0007669"/>
    <property type="project" value="TreeGrafter"/>
</dbReference>
<dbReference type="Proteomes" id="UP000261520">
    <property type="component" value="Unplaced"/>
</dbReference>
<dbReference type="Ensembl" id="ENSPMGT00000028797.1">
    <property type="protein sequence ID" value="ENSPMGP00000027032.1"/>
    <property type="gene ID" value="ENSPMGG00000021819.1"/>
</dbReference>
<reference evidence="2" key="1">
    <citation type="submission" date="2025-08" db="UniProtKB">
        <authorList>
            <consortium name="Ensembl"/>
        </authorList>
    </citation>
    <scope>IDENTIFICATION</scope>
</reference>
<dbReference type="GO" id="GO:0007095">
    <property type="term" value="P:mitotic G2 DNA damage checkpoint signaling"/>
    <property type="evidence" value="ECO:0007669"/>
    <property type="project" value="TreeGrafter"/>
</dbReference>
<accession>A0A3B4BBA7</accession>
<name>A0A3B4BBA7_9GOBI</name>
<feature type="domain" description="MRN complex-interacting protein N-terminal" evidence="1">
    <location>
        <begin position="9"/>
        <end position="71"/>
    </location>
</feature>
<dbReference type="AlphaFoldDB" id="A0A3B4BBA7"/>
<evidence type="ECO:0000313" key="2">
    <source>
        <dbReference type="Ensembl" id="ENSPMGP00000027032.1"/>
    </source>
</evidence>
<proteinExistence type="predicted"/>
<protein>
    <recommendedName>
        <fullName evidence="1">MRN complex-interacting protein N-terminal domain-containing protein</fullName>
    </recommendedName>
</protein>
<dbReference type="STRING" id="409849.ENSPMGP00000027032"/>
<evidence type="ECO:0000313" key="3">
    <source>
        <dbReference type="Proteomes" id="UP000261520"/>
    </source>
</evidence>
<dbReference type="InterPro" id="IPR032739">
    <property type="entry name" value="MRNIP"/>
</dbReference>
<dbReference type="Pfam" id="PF15749">
    <property type="entry name" value="MRNIP"/>
    <property type="match status" value="1"/>
</dbReference>
<dbReference type="GO" id="GO:0005634">
    <property type="term" value="C:nucleus"/>
    <property type="evidence" value="ECO:0007669"/>
    <property type="project" value="TreeGrafter"/>
</dbReference>
<dbReference type="PANTHER" id="PTHR15863">
    <property type="entry name" value="MRN COMPLEX-INTERACTING PROTEIN"/>
    <property type="match status" value="1"/>
</dbReference>
<sequence>SEMVQQFHVLRCFSCEVFQVQQVKKVNKWSCKLCGQKQSVLKEFGRGSGADCRRHVQKLNAARGAKMEDEEVEWSNVGNTFGFGESDAFICCLCVGRVWTRLLQRGSS</sequence>
<dbReference type="InterPro" id="IPR049472">
    <property type="entry name" value="MRNIP_N"/>
</dbReference>
<evidence type="ECO:0000259" key="1">
    <source>
        <dbReference type="Pfam" id="PF15749"/>
    </source>
</evidence>
<dbReference type="PANTHER" id="PTHR15863:SF2">
    <property type="entry name" value="MRN COMPLEX-INTERACTING PROTEIN"/>
    <property type="match status" value="1"/>
</dbReference>
<reference evidence="2" key="2">
    <citation type="submission" date="2025-09" db="UniProtKB">
        <authorList>
            <consortium name="Ensembl"/>
        </authorList>
    </citation>
    <scope>IDENTIFICATION</scope>
</reference>
<organism evidence="2 3">
    <name type="scientific">Periophthalmus magnuspinnatus</name>
    <dbReference type="NCBI Taxonomy" id="409849"/>
    <lineage>
        <taxon>Eukaryota</taxon>
        <taxon>Metazoa</taxon>
        <taxon>Chordata</taxon>
        <taxon>Craniata</taxon>
        <taxon>Vertebrata</taxon>
        <taxon>Euteleostomi</taxon>
        <taxon>Actinopterygii</taxon>
        <taxon>Neopterygii</taxon>
        <taxon>Teleostei</taxon>
        <taxon>Neoteleostei</taxon>
        <taxon>Acanthomorphata</taxon>
        <taxon>Gobiaria</taxon>
        <taxon>Gobiiformes</taxon>
        <taxon>Gobioidei</taxon>
        <taxon>Gobiidae</taxon>
        <taxon>Oxudercinae</taxon>
        <taxon>Periophthalmus</taxon>
    </lineage>
</organism>
<keyword evidence="3" id="KW-1185">Reference proteome</keyword>